<keyword evidence="2" id="KW-0472">Membrane</keyword>
<evidence type="ECO:0008006" key="4">
    <source>
        <dbReference type="Google" id="ProtNLM"/>
    </source>
</evidence>
<keyword evidence="2" id="KW-0812">Transmembrane</keyword>
<feature type="region of interest" description="Disordered" evidence="1">
    <location>
        <begin position="1"/>
        <end position="20"/>
    </location>
</feature>
<evidence type="ECO:0000256" key="2">
    <source>
        <dbReference type="SAM" id="Phobius"/>
    </source>
</evidence>
<dbReference type="AlphaFoldDB" id="L7VXC9"/>
<organism evidence="3">
    <name type="scientific">uncultured bacterium A1Q1_fos_291</name>
    <dbReference type="NCBI Taxonomy" id="1256570"/>
    <lineage>
        <taxon>Bacteria</taxon>
        <taxon>environmental samples</taxon>
    </lineage>
</organism>
<feature type="compositionally biased region" description="Basic and acidic residues" evidence="1">
    <location>
        <begin position="1"/>
        <end position="10"/>
    </location>
</feature>
<evidence type="ECO:0000256" key="1">
    <source>
        <dbReference type="SAM" id="MobiDB-lite"/>
    </source>
</evidence>
<evidence type="ECO:0000313" key="3">
    <source>
        <dbReference type="EMBL" id="AGC72076.1"/>
    </source>
</evidence>
<sequence>MTDKEHNPEHDEIEESEDPQVTELVAYLDGELPEQDVDRVEQLLQVSAQLRRSAETLDRTWQLLDSLEEATASGNFTQKTLASISGLSDLKNADLAAARARSIKGILPGSVMVRGMIWCLAGFFACSSGLLLSRKARRERTDPTDARILKDLDFYRQYPKLWHIPDSEFLEAISGDAKTSSVDKEAP</sequence>
<keyword evidence="2" id="KW-1133">Transmembrane helix</keyword>
<name>L7VXC9_9BACT</name>
<proteinExistence type="predicted"/>
<feature type="compositionally biased region" description="Acidic residues" evidence="1">
    <location>
        <begin position="11"/>
        <end position="20"/>
    </location>
</feature>
<accession>L7VXC9</accession>
<dbReference type="EMBL" id="JX649891">
    <property type="protein sequence ID" value="AGC72076.1"/>
    <property type="molecule type" value="Genomic_DNA"/>
</dbReference>
<reference evidence="3" key="1">
    <citation type="submission" date="2012-09" db="EMBL/GenBank/DDBJ databases">
        <title>Metagenomic Characterization of a Microbial Community in Wastewater Detects High Levels of Antibiotic Resistance.</title>
        <authorList>
            <person name="Abrams M."/>
            <person name="Caldwell A."/>
            <person name="Vandaei E."/>
            <person name="Lee W."/>
            <person name="Perrott J."/>
            <person name="Khan S.Y."/>
            <person name="Ta J."/>
            <person name="Romero D."/>
            <person name="Nguyen V."/>
            <person name="Pourmand N."/>
            <person name="Ouverney C.C."/>
        </authorList>
    </citation>
    <scope>NUCLEOTIDE SEQUENCE</scope>
</reference>
<protein>
    <recommendedName>
        <fullName evidence="4">Transmembrane protein</fullName>
    </recommendedName>
</protein>
<feature type="transmembrane region" description="Helical" evidence="2">
    <location>
        <begin position="111"/>
        <end position="132"/>
    </location>
</feature>